<dbReference type="OrthoDB" id="67041at2"/>
<dbReference type="RefSeq" id="WP_147211127.1">
    <property type="nucleotide sequence ID" value="NZ_BJYM01000012.1"/>
</dbReference>
<comment type="caution">
    <text evidence="1">The sequence shown here is derived from an EMBL/GenBank/DDBJ whole genome shotgun (WGS) entry which is preliminary data.</text>
</comment>
<protein>
    <recommendedName>
        <fullName evidence="3">DinB-like domain-containing protein</fullName>
    </recommendedName>
</protein>
<evidence type="ECO:0000313" key="1">
    <source>
        <dbReference type="EMBL" id="GEN88192.1"/>
    </source>
</evidence>
<dbReference type="Proteomes" id="UP000321558">
    <property type="component" value="Unassembled WGS sequence"/>
</dbReference>
<organism evidence="1 2">
    <name type="scientific">Oceanobacillus sojae</name>
    <dbReference type="NCBI Taxonomy" id="582851"/>
    <lineage>
        <taxon>Bacteria</taxon>
        <taxon>Bacillati</taxon>
        <taxon>Bacillota</taxon>
        <taxon>Bacilli</taxon>
        <taxon>Bacillales</taxon>
        <taxon>Bacillaceae</taxon>
        <taxon>Oceanobacillus</taxon>
    </lineage>
</organism>
<sequence>MIEVLKNAIKTMVKETFEGPSGEGSMFTESRPNSGFFGTLEQLSANEASIAVNGSTIAAHADHTRFYLWGTNIILKDGKQPEMNWGESWQINLVDEKRWNQIQEGLRHEYVTFLERVDAIEWNESLSKEALASLAHSAYHLGAVRQMLKVIKS</sequence>
<evidence type="ECO:0008006" key="3">
    <source>
        <dbReference type="Google" id="ProtNLM"/>
    </source>
</evidence>
<evidence type="ECO:0000313" key="2">
    <source>
        <dbReference type="Proteomes" id="UP000321558"/>
    </source>
</evidence>
<dbReference type="AlphaFoldDB" id="A0A511ZL53"/>
<reference evidence="1 2" key="1">
    <citation type="submission" date="2019-07" db="EMBL/GenBank/DDBJ databases">
        <title>Whole genome shotgun sequence of Oceanobacillus sojae NBRC 105379.</title>
        <authorList>
            <person name="Hosoyama A."/>
            <person name="Uohara A."/>
            <person name="Ohji S."/>
            <person name="Ichikawa N."/>
        </authorList>
    </citation>
    <scope>NUCLEOTIDE SEQUENCE [LARGE SCALE GENOMIC DNA]</scope>
    <source>
        <strain evidence="1 2">NBRC 105379</strain>
    </source>
</reference>
<accession>A0A511ZL53</accession>
<proteinExistence type="predicted"/>
<dbReference type="EMBL" id="BJYM01000012">
    <property type="protein sequence ID" value="GEN88192.1"/>
    <property type="molecule type" value="Genomic_DNA"/>
</dbReference>
<gene>
    <name evidence="1" type="ORF">OSO01_29310</name>
</gene>
<keyword evidence="2" id="KW-1185">Reference proteome</keyword>
<name>A0A511ZL53_9BACI</name>